<evidence type="ECO:0000256" key="2">
    <source>
        <dbReference type="ARBA" id="ARBA00022525"/>
    </source>
</evidence>
<dbReference type="PANTHER" id="PTHR22923">
    <property type="entry name" value="CEREBELLIN-RELATED"/>
    <property type="match status" value="1"/>
</dbReference>
<dbReference type="SUPFAM" id="SSF49842">
    <property type="entry name" value="TNF-like"/>
    <property type="match status" value="1"/>
</dbReference>
<evidence type="ECO:0000313" key="7">
    <source>
        <dbReference type="Proteomes" id="UP000694844"/>
    </source>
</evidence>
<accession>A0A8B8BQ84</accession>
<evidence type="ECO:0000259" key="6">
    <source>
        <dbReference type="SMART" id="SM00110"/>
    </source>
</evidence>
<dbReference type="InterPro" id="IPR008983">
    <property type="entry name" value="Tumour_necrosis_fac-like_dom"/>
</dbReference>
<dbReference type="KEGG" id="cvn:111112347"/>
<dbReference type="GeneID" id="111112347"/>
<feature type="domain" description="C1q" evidence="6">
    <location>
        <begin position="107"/>
        <end position="229"/>
    </location>
</feature>
<dbReference type="GO" id="GO:0005576">
    <property type="term" value="C:extracellular region"/>
    <property type="evidence" value="ECO:0007669"/>
    <property type="project" value="UniProtKB-SubCell"/>
</dbReference>
<gene>
    <name evidence="8" type="primary">LOC111112347</name>
</gene>
<dbReference type="PRINTS" id="PR00007">
    <property type="entry name" value="COMPLEMNTC1Q"/>
</dbReference>
<feature type="coiled-coil region" evidence="4">
    <location>
        <begin position="48"/>
        <end position="100"/>
    </location>
</feature>
<protein>
    <submittedName>
        <fullName evidence="8">Uncharacterized protein LOC111112347</fullName>
    </submittedName>
</protein>
<feature type="chain" id="PRO_5033995484" evidence="5">
    <location>
        <begin position="24"/>
        <end position="233"/>
    </location>
</feature>
<keyword evidence="7" id="KW-1185">Reference proteome</keyword>
<dbReference type="RefSeq" id="XP_022305497.1">
    <property type="nucleotide sequence ID" value="XM_022449789.1"/>
</dbReference>
<dbReference type="Proteomes" id="UP000694844">
    <property type="component" value="Chromosome 9"/>
</dbReference>
<evidence type="ECO:0000256" key="1">
    <source>
        <dbReference type="ARBA" id="ARBA00004613"/>
    </source>
</evidence>
<dbReference type="InterPro" id="IPR001073">
    <property type="entry name" value="C1q_dom"/>
</dbReference>
<dbReference type="AlphaFoldDB" id="A0A8B8BQ84"/>
<keyword evidence="4" id="KW-0175">Coiled coil</keyword>
<evidence type="ECO:0000256" key="5">
    <source>
        <dbReference type="SAM" id="SignalP"/>
    </source>
</evidence>
<dbReference type="InterPro" id="IPR050822">
    <property type="entry name" value="Cerebellin_Synaptic_Org"/>
</dbReference>
<feature type="signal peptide" evidence="5">
    <location>
        <begin position="1"/>
        <end position="23"/>
    </location>
</feature>
<comment type="subcellular location">
    <subcellularLocation>
        <location evidence="1">Secreted</location>
    </subcellularLocation>
</comment>
<evidence type="ECO:0000256" key="4">
    <source>
        <dbReference type="SAM" id="Coils"/>
    </source>
</evidence>
<proteinExistence type="predicted"/>
<dbReference type="Pfam" id="PF00386">
    <property type="entry name" value="C1q"/>
    <property type="match status" value="1"/>
</dbReference>
<evidence type="ECO:0000256" key="3">
    <source>
        <dbReference type="ARBA" id="ARBA00022729"/>
    </source>
</evidence>
<keyword evidence="2" id="KW-0964">Secreted</keyword>
<sequence>MTLFCNLLVFVFVDLIIDARVESFLFNGHANDSGSPPDNGYYNIYSKIDNLKRVLQNLETSVQQKETHMDTLLRQVLLTVNETDAKIESNELRLQNMNLEMEQLKTFTKNDTAVGFTTVLSGSYSSTSSIIRGSLILYNGGNAYNGTVFTCPSPGLYLFHVSLMSNSRLGGILIYKNSQQLTLAYTGDENPHVNGASVSAAVWLSVGDQVYLCPYSSPLWINLNSAFTGVKVH</sequence>
<evidence type="ECO:0000313" key="8">
    <source>
        <dbReference type="RefSeq" id="XP_022305497.1"/>
    </source>
</evidence>
<organism evidence="7 8">
    <name type="scientific">Crassostrea virginica</name>
    <name type="common">Eastern oyster</name>
    <dbReference type="NCBI Taxonomy" id="6565"/>
    <lineage>
        <taxon>Eukaryota</taxon>
        <taxon>Metazoa</taxon>
        <taxon>Spiralia</taxon>
        <taxon>Lophotrochozoa</taxon>
        <taxon>Mollusca</taxon>
        <taxon>Bivalvia</taxon>
        <taxon>Autobranchia</taxon>
        <taxon>Pteriomorphia</taxon>
        <taxon>Ostreida</taxon>
        <taxon>Ostreoidea</taxon>
        <taxon>Ostreidae</taxon>
        <taxon>Crassostrea</taxon>
    </lineage>
</organism>
<reference evidence="8" key="1">
    <citation type="submission" date="2025-08" db="UniProtKB">
        <authorList>
            <consortium name="RefSeq"/>
        </authorList>
    </citation>
    <scope>IDENTIFICATION</scope>
    <source>
        <tissue evidence="8">Whole sample</tissue>
    </source>
</reference>
<dbReference type="SMART" id="SM00110">
    <property type="entry name" value="C1Q"/>
    <property type="match status" value="1"/>
</dbReference>
<dbReference type="PANTHER" id="PTHR22923:SF64">
    <property type="entry name" value="C1Q-RELATED FACTOR"/>
    <property type="match status" value="1"/>
</dbReference>
<keyword evidence="3 5" id="KW-0732">Signal</keyword>
<dbReference type="Gene3D" id="2.60.120.40">
    <property type="match status" value="1"/>
</dbReference>
<name>A0A8B8BQ84_CRAVI</name>